<name>A0A9W9K9R6_9EURO</name>
<dbReference type="InterPro" id="IPR013653">
    <property type="entry name" value="GCN5-like_dom"/>
</dbReference>
<keyword evidence="3" id="KW-1185">Reference proteome</keyword>
<dbReference type="InterPro" id="IPR000182">
    <property type="entry name" value="GNAT_dom"/>
</dbReference>
<organism evidence="2 3">
    <name type="scientific">Penicillium angulare</name>
    <dbReference type="NCBI Taxonomy" id="116970"/>
    <lineage>
        <taxon>Eukaryota</taxon>
        <taxon>Fungi</taxon>
        <taxon>Dikarya</taxon>
        <taxon>Ascomycota</taxon>
        <taxon>Pezizomycotina</taxon>
        <taxon>Eurotiomycetes</taxon>
        <taxon>Eurotiomycetidae</taxon>
        <taxon>Eurotiales</taxon>
        <taxon>Aspergillaceae</taxon>
        <taxon>Penicillium</taxon>
    </lineage>
</organism>
<reference evidence="2" key="1">
    <citation type="submission" date="2022-11" db="EMBL/GenBank/DDBJ databases">
        <authorList>
            <person name="Petersen C."/>
        </authorList>
    </citation>
    <scope>NUCLEOTIDE SEQUENCE</scope>
    <source>
        <strain evidence="2">IBT 30069</strain>
    </source>
</reference>
<reference evidence="2" key="2">
    <citation type="journal article" date="2023" name="IMA Fungus">
        <title>Comparative genomic study of the Penicillium genus elucidates a diverse pangenome and 15 lateral gene transfer events.</title>
        <authorList>
            <person name="Petersen C."/>
            <person name="Sorensen T."/>
            <person name="Nielsen M.R."/>
            <person name="Sondergaard T.E."/>
            <person name="Sorensen J.L."/>
            <person name="Fitzpatrick D.A."/>
            <person name="Frisvad J.C."/>
            <person name="Nielsen K.L."/>
        </authorList>
    </citation>
    <scope>NUCLEOTIDE SEQUENCE</scope>
    <source>
        <strain evidence="2">IBT 30069</strain>
    </source>
</reference>
<dbReference type="AlphaFoldDB" id="A0A9W9K9R6"/>
<dbReference type="PROSITE" id="PS51186">
    <property type="entry name" value="GNAT"/>
    <property type="match status" value="1"/>
</dbReference>
<evidence type="ECO:0000259" key="1">
    <source>
        <dbReference type="PROSITE" id="PS51186"/>
    </source>
</evidence>
<accession>A0A9W9K9R6</accession>
<comment type="caution">
    <text evidence="2">The sequence shown here is derived from an EMBL/GenBank/DDBJ whole genome shotgun (WGS) entry which is preliminary data.</text>
</comment>
<dbReference type="EMBL" id="JAPQKH010000005">
    <property type="protein sequence ID" value="KAJ5097247.1"/>
    <property type="molecule type" value="Genomic_DNA"/>
</dbReference>
<sequence length="262" mass="29190">MAAPPPTSDSDAILIPKTYSSPKDLDEIINRFKKLRLHSLKVDPVSFSSTYEEESQFPHDKWRSRIQSPLPRTFIAINDTVSKRITNDTTDSSISSPCFGDTSTSLLRLIRSEWVGMATLLGPITFPEETTNEDGAVAKPWDAFIKDQKYKMPGDVSKVEDLKGAHIVYLVVAVFTLPEVRRNGHASRLLKVIIKAIHDDIDIYGAAKASITIQLEPENPRALRLYESLGFSVWEKALPMADPWGNVSHVISLGMTVHSQSD</sequence>
<dbReference type="SUPFAM" id="SSF55729">
    <property type="entry name" value="Acyl-CoA N-acyltransferases (Nat)"/>
    <property type="match status" value="1"/>
</dbReference>
<protein>
    <recommendedName>
        <fullName evidence="1">N-acetyltransferase domain-containing protein</fullName>
    </recommendedName>
</protein>
<dbReference type="GO" id="GO:0016747">
    <property type="term" value="F:acyltransferase activity, transferring groups other than amino-acyl groups"/>
    <property type="evidence" value="ECO:0007669"/>
    <property type="project" value="InterPro"/>
</dbReference>
<dbReference type="Proteomes" id="UP001149165">
    <property type="component" value="Unassembled WGS sequence"/>
</dbReference>
<dbReference type="OrthoDB" id="9975416at2759"/>
<dbReference type="InterPro" id="IPR016181">
    <property type="entry name" value="Acyl_CoA_acyltransferase"/>
</dbReference>
<proteinExistence type="predicted"/>
<feature type="domain" description="N-acetyltransferase" evidence="1">
    <location>
        <begin position="105"/>
        <end position="254"/>
    </location>
</feature>
<evidence type="ECO:0000313" key="2">
    <source>
        <dbReference type="EMBL" id="KAJ5097247.1"/>
    </source>
</evidence>
<dbReference type="Pfam" id="PF08445">
    <property type="entry name" value="FR47"/>
    <property type="match status" value="1"/>
</dbReference>
<dbReference type="Gene3D" id="3.40.630.30">
    <property type="match status" value="1"/>
</dbReference>
<evidence type="ECO:0000313" key="3">
    <source>
        <dbReference type="Proteomes" id="UP001149165"/>
    </source>
</evidence>
<gene>
    <name evidence="2" type="ORF">N7456_007968</name>
</gene>